<sequence length="229" mass="25486">MVKPTRSLITGSIETTSSTPLPIAHTPIEELLAIPKISESTADDTQSGNNDLPSSMSSKKPRLLKDDFGLIFAEYAKSKRSYDSSCVQKFDLLKSRGFIIEISFLEQSLIDHGLLELLVNSKFVHEFYANMDESIVDVGLSFYGVAFVKSEVVDFNVEELSAFLEIPKYHDVVGAGLKDDIDLDMVSTELTGGKPISMGQLLVLKRHLMLTEHNFKSFNRGLLLSKVMY</sequence>
<reference evidence="2" key="1">
    <citation type="journal article" date="2023" name="Nat. Plants">
        <title>Single-cell RNA sequencing provides a high-resolution roadmap for understanding the multicellular compartmentation of specialized metabolism.</title>
        <authorList>
            <person name="Sun S."/>
            <person name="Shen X."/>
            <person name="Li Y."/>
            <person name="Li Y."/>
            <person name="Wang S."/>
            <person name="Li R."/>
            <person name="Zhang H."/>
            <person name="Shen G."/>
            <person name="Guo B."/>
            <person name="Wei J."/>
            <person name="Xu J."/>
            <person name="St-Pierre B."/>
            <person name="Chen S."/>
            <person name="Sun C."/>
        </authorList>
    </citation>
    <scope>NUCLEOTIDE SEQUENCE [LARGE SCALE GENOMIC DNA]</scope>
</reference>
<proteinExistence type="predicted"/>
<evidence type="ECO:0000313" key="2">
    <source>
        <dbReference type="Proteomes" id="UP001060085"/>
    </source>
</evidence>
<keyword evidence="2" id="KW-1185">Reference proteome</keyword>
<accession>A0ACB9ZY16</accession>
<name>A0ACB9ZY16_CATRO</name>
<gene>
    <name evidence="1" type="ORF">M9H77_30398</name>
</gene>
<organism evidence="1 2">
    <name type="scientific">Catharanthus roseus</name>
    <name type="common">Madagascar periwinkle</name>
    <name type="synonym">Vinca rosea</name>
    <dbReference type="NCBI Taxonomy" id="4058"/>
    <lineage>
        <taxon>Eukaryota</taxon>
        <taxon>Viridiplantae</taxon>
        <taxon>Streptophyta</taxon>
        <taxon>Embryophyta</taxon>
        <taxon>Tracheophyta</taxon>
        <taxon>Spermatophyta</taxon>
        <taxon>Magnoliopsida</taxon>
        <taxon>eudicotyledons</taxon>
        <taxon>Gunneridae</taxon>
        <taxon>Pentapetalae</taxon>
        <taxon>asterids</taxon>
        <taxon>lamiids</taxon>
        <taxon>Gentianales</taxon>
        <taxon>Apocynaceae</taxon>
        <taxon>Rauvolfioideae</taxon>
        <taxon>Vinceae</taxon>
        <taxon>Catharanthinae</taxon>
        <taxon>Catharanthus</taxon>
    </lineage>
</organism>
<dbReference type="EMBL" id="CM044707">
    <property type="protein sequence ID" value="KAI5653211.1"/>
    <property type="molecule type" value="Genomic_DNA"/>
</dbReference>
<evidence type="ECO:0000313" key="1">
    <source>
        <dbReference type="EMBL" id="KAI5653211.1"/>
    </source>
</evidence>
<dbReference type="Proteomes" id="UP001060085">
    <property type="component" value="Linkage Group LG07"/>
</dbReference>
<protein>
    <submittedName>
        <fullName evidence="1">Uncharacterized protein</fullName>
    </submittedName>
</protein>
<comment type="caution">
    <text evidence="1">The sequence shown here is derived from an EMBL/GenBank/DDBJ whole genome shotgun (WGS) entry which is preliminary data.</text>
</comment>